<evidence type="ECO:0000256" key="4">
    <source>
        <dbReference type="ARBA" id="ARBA00023237"/>
    </source>
</evidence>
<dbReference type="InterPro" id="IPR007485">
    <property type="entry name" value="LPS_assembly_LptE"/>
</dbReference>
<evidence type="ECO:0000313" key="8">
    <source>
        <dbReference type="Proteomes" id="UP000288212"/>
    </source>
</evidence>
<keyword evidence="4 6" id="KW-0998">Cell outer membrane</keyword>
<evidence type="ECO:0000256" key="6">
    <source>
        <dbReference type="HAMAP-Rule" id="MF_01186"/>
    </source>
</evidence>
<keyword evidence="1 6" id="KW-0732">Signal</keyword>
<dbReference type="GO" id="GO:0009279">
    <property type="term" value="C:cell outer membrane"/>
    <property type="evidence" value="ECO:0007669"/>
    <property type="project" value="UniProtKB-SubCell"/>
</dbReference>
<dbReference type="Gene3D" id="3.30.160.150">
    <property type="entry name" value="Lipoprotein like domain"/>
    <property type="match status" value="1"/>
</dbReference>
<dbReference type="EMBL" id="PIPI01000001">
    <property type="protein sequence ID" value="RUO21994.1"/>
    <property type="molecule type" value="Genomic_DNA"/>
</dbReference>
<comment type="caution">
    <text evidence="7">The sequence shown here is derived from an EMBL/GenBank/DDBJ whole genome shotgun (WGS) entry which is preliminary data.</text>
</comment>
<proteinExistence type="inferred from homology"/>
<dbReference type="GO" id="GO:0015920">
    <property type="term" value="P:lipopolysaccharide transport"/>
    <property type="evidence" value="ECO:0007669"/>
    <property type="project" value="TreeGrafter"/>
</dbReference>
<evidence type="ECO:0000256" key="2">
    <source>
        <dbReference type="ARBA" id="ARBA00023136"/>
    </source>
</evidence>
<gene>
    <name evidence="6" type="primary">lptE</name>
    <name evidence="7" type="ORF">CWE06_03940</name>
</gene>
<dbReference type="PANTHER" id="PTHR38098">
    <property type="entry name" value="LPS-ASSEMBLY LIPOPROTEIN LPTE"/>
    <property type="match status" value="1"/>
</dbReference>
<dbReference type="PANTHER" id="PTHR38098:SF1">
    <property type="entry name" value="LPS-ASSEMBLY LIPOPROTEIN LPTE"/>
    <property type="match status" value="1"/>
</dbReference>
<sequence>MSLRINPSRKVNQHLYKAGQVLLALVLAAAVSSCGFQLRDDYHIATEIQHLRLEGDNRSEAYRAVAGALERRAVELKEGSDYFPAVILGDDRLERRILSMLASGQVAEYELIYVMPVTIILANGDAHEHNIQILRDYQDDPNFALAKTRELELLVQEMRSEAARRLLMLLNRTVRE</sequence>
<keyword evidence="2 6" id="KW-0472">Membrane</keyword>
<name>A0A432VZ85_9GAMM</name>
<protein>
    <recommendedName>
        <fullName evidence="6">LPS-assembly lipoprotein LptE</fullName>
    </recommendedName>
</protein>
<evidence type="ECO:0000256" key="5">
    <source>
        <dbReference type="ARBA" id="ARBA00023288"/>
    </source>
</evidence>
<dbReference type="GO" id="GO:0043165">
    <property type="term" value="P:Gram-negative-bacterium-type cell outer membrane assembly"/>
    <property type="evidence" value="ECO:0007669"/>
    <property type="project" value="UniProtKB-UniRule"/>
</dbReference>
<comment type="subunit">
    <text evidence="6">Component of the lipopolysaccharide transport and assembly complex. Interacts with LptD.</text>
</comment>
<organism evidence="7 8">
    <name type="scientific">Aliidiomarina haloalkalitolerans</name>
    <dbReference type="NCBI Taxonomy" id="859059"/>
    <lineage>
        <taxon>Bacteria</taxon>
        <taxon>Pseudomonadati</taxon>
        <taxon>Pseudomonadota</taxon>
        <taxon>Gammaproteobacteria</taxon>
        <taxon>Alteromonadales</taxon>
        <taxon>Idiomarinaceae</taxon>
        <taxon>Aliidiomarina</taxon>
    </lineage>
</organism>
<evidence type="ECO:0000256" key="3">
    <source>
        <dbReference type="ARBA" id="ARBA00023139"/>
    </source>
</evidence>
<keyword evidence="5 6" id="KW-0449">Lipoprotein</keyword>
<dbReference type="Pfam" id="PF04390">
    <property type="entry name" value="LptE"/>
    <property type="match status" value="1"/>
</dbReference>
<dbReference type="GO" id="GO:0001530">
    <property type="term" value="F:lipopolysaccharide binding"/>
    <property type="evidence" value="ECO:0007669"/>
    <property type="project" value="TreeGrafter"/>
</dbReference>
<dbReference type="GO" id="GO:1990351">
    <property type="term" value="C:transporter complex"/>
    <property type="evidence" value="ECO:0007669"/>
    <property type="project" value="TreeGrafter"/>
</dbReference>
<keyword evidence="8" id="KW-1185">Reference proteome</keyword>
<dbReference type="Proteomes" id="UP000288212">
    <property type="component" value="Unassembled WGS sequence"/>
</dbReference>
<evidence type="ECO:0000256" key="1">
    <source>
        <dbReference type="ARBA" id="ARBA00022729"/>
    </source>
</evidence>
<dbReference type="PROSITE" id="PS51257">
    <property type="entry name" value="PROKAR_LIPOPROTEIN"/>
    <property type="match status" value="1"/>
</dbReference>
<comment type="function">
    <text evidence="6">Together with LptD, is involved in the assembly of lipopolysaccharide (LPS) at the surface of the outer membrane. Required for the proper assembly of LptD. Binds LPS and may serve as the LPS recognition site at the outer membrane.</text>
</comment>
<comment type="subcellular location">
    <subcellularLocation>
        <location evidence="6">Cell outer membrane</location>
        <topology evidence="6">Lipid-anchor</topology>
    </subcellularLocation>
</comment>
<dbReference type="HAMAP" id="MF_01186">
    <property type="entry name" value="LPS_assembly_LptE"/>
    <property type="match status" value="1"/>
</dbReference>
<dbReference type="AlphaFoldDB" id="A0A432VZ85"/>
<accession>A0A432VZ85</accession>
<comment type="similarity">
    <text evidence="6">Belongs to the LptE lipoprotein family.</text>
</comment>
<evidence type="ECO:0000313" key="7">
    <source>
        <dbReference type="EMBL" id="RUO21994.1"/>
    </source>
</evidence>
<reference evidence="7 8" key="1">
    <citation type="journal article" date="2011" name="Front. Microbiol.">
        <title>Genomic signatures of strain selection and enhancement in Bacillus atrophaeus var. globigii, a historical biowarfare simulant.</title>
        <authorList>
            <person name="Gibbons H.S."/>
            <person name="Broomall S.M."/>
            <person name="McNew L.A."/>
            <person name="Daligault H."/>
            <person name="Chapman C."/>
            <person name="Bruce D."/>
            <person name="Karavis M."/>
            <person name="Krepps M."/>
            <person name="McGregor P.A."/>
            <person name="Hong C."/>
            <person name="Park K.H."/>
            <person name="Akmal A."/>
            <person name="Feldman A."/>
            <person name="Lin J.S."/>
            <person name="Chang W.E."/>
            <person name="Higgs B.W."/>
            <person name="Demirev P."/>
            <person name="Lindquist J."/>
            <person name="Liem A."/>
            <person name="Fochler E."/>
            <person name="Read T.D."/>
            <person name="Tapia R."/>
            <person name="Johnson S."/>
            <person name="Bishop-Lilly K.A."/>
            <person name="Detter C."/>
            <person name="Han C."/>
            <person name="Sozhamannan S."/>
            <person name="Rosenzweig C.N."/>
            <person name="Skowronski E.W."/>
        </authorList>
    </citation>
    <scope>NUCLEOTIDE SEQUENCE [LARGE SCALE GENOMIC DNA]</scope>
    <source>
        <strain evidence="7 8">AK5</strain>
    </source>
</reference>
<keyword evidence="3 6" id="KW-0564">Palmitate</keyword>